<protein>
    <submittedName>
        <fullName evidence="8">Carbohydrate ABC transporter ATP-binding protein, CUT1 family</fullName>
    </submittedName>
</protein>
<dbReference type="InterPro" id="IPR008995">
    <property type="entry name" value="Mo/tungstate-bd_C_term_dom"/>
</dbReference>
<reference evidence="9" key="1">
    <citation type="submission" date="2017-04" db="EMBL/GenBank/DDBJ databases">
        <authorList>
            <person name="Varghese N."/>
            <person name="Submissions S."/>
        </authorList>
    </citation>
    <scope>NUCLEOTIDE SEQUENCE [LARGE SCALE GENOMIC DNA]</scope>
    <source>
        <strain evidence="9">LMG 29540</strain>
    </source>
</reference>
<keyword evidence="6" id="KW-0472">Membrane</keyword>
<dbReference type="GO" id="GO:1990060">
    <property type="term" value="C:maltose transport complex"/>
    <property type="evidence" value="ECO:0007669"/>
    <property type="project" value="TreeGrafter"/>
</dbReference>
<evidence type="ECO:0000256" key="6">
    <source>
        <dbReference type="ARBA" id="ARBA00023136"/>
    </source>
</evidence>
<keyword evidence="9" id="KW-1185">Reference proteome</keyword>
<dbReference type="SUPFAM" id="SSF52540">
    <property type="entry name" value="P-loop containing nucleoside triphosphate hydrolases"/>
    <property type="match status" value="1"/>
</dbReference>
<dbReference type="SMART" id="SM00382">
    <property type="entry name" value="AAA"/>
    <property type="match status" value="1"/>
</dbReference>
<dbReference type="InterPro" id="IPR027417">
    <property type="entry name" value="P-loop_NTPase"/>
</dbReference>
<dbReference type="SUPFAM" id="SSF50331">
    <property type="entry name" value="MOP-like"/>
    <property type="match status" value="1"/>
</dbReference>
<dbReference type="Gene3D" id="3.40.50.300">
    <property type="entry name" value="P-loop containing nucleotide triphosphate hydrolases"/>
    <property type="match status" value="1"/>
</dbReference>
<dbReference type="Gene3D" id="2.40.50.100">
    <property type="match status" value="1"/>
</dbReference>
<dbReference type="InterPro" id="IPR003439">
    <property type="entry name" value="ABC_transporter-like_ATP-bd"/>
</dbReference>
<keyword evidence="2" id="KW-1003">Cell membrane</keyword>
<dbReference type="EMBL" id="FXAT01000014">
    <property type="protein sequence ID" value="SMG59931.1"/>
    <property type="molecule type" value="Genomic_DNA"/>
</dbReference>
<dbReference type="RefSeq" id="WP_085489071.1">
    <property type="nucleotide sequence ID" value="NZ_FXAT01000014.1"/>
</dbReference>
<name>A0A1X7M1G5_9BURK</name>
<evidence type="ECO:0000256" key="5">
    <source>
        <dbReference type="ARBA" id="ARBA00022840"/>
    </source>
</evidence>
<dbReference type="OrthoDB" id="5298774at2"/>
<dbReference type="PROSITE" id="PS00211">
    <property type="entry name" value="ABC_TRANSPORTER_1"/>
    <property type="match status" value="1"/>
</dbReference>
<keyword evidence="1" id="KW-0813">Transport</keyword>
<dbReference type="PROSITE" id="PS50893">
    <property type="entry name" value="ABC_TRANSPORTER_2"/>
    <property type="match status" value="1"/>
</dbReference>
<dbReference type="Pfam" id="PF17912">
    <property type="entry name" value="OB_MalK"/>
    <property type="match status" value="1"/>
</dbReference>
<dbReference type="InterPro" id="IPR015855">
    <property type="entry name" value="ABC_transpr_MalK-like"/>
</dbReference>
<proteinExistence type="predicted"/>
<dbReference type="GO" id="GO:0016887">
    <property type="term" value="F:ATP hydrolysis activity"/>
    <property type="evidence" value="ECO:0007669"/>
    <property type="project" value="InterPro"/>
</dbReference>
<evidence type="ECO:0000259" key="7">
    <source>
        <dbReference type="PROSITE" id="PS50893"/>
    </source>
</evidence>
<dbReference type="Proteomes" id="UP000193228">
    <property type="component" value="Unassembled WGS sequence"/>
</dbReference>
<keyword evidence="3" id="KW-0997">Cell inner membrane</keyword>
<dbReference type="InterPro" id="IPR003593">
    <property type="entry name" value="AAA+_ATPase"/>
</dbReference>
<dbReference type="InterPro" id="IPR040582">
    <property type="entry name" value="OB_MalK-like"/>
</dbReference>
<organism evidence="8 9">
    <name type="scientific">Paraburkholderia susongensis</name>
    <dbReference type="NCBI Taxonomy" id="1515439"/>
    <lineage>
        <taxon>Bacteria</taxon>
        <taxon>Pseudomonadati</taxon>
        <taxon>Pseudomonadota</taxon>
        <taxon>Betaproteobacteria</taxon>
        <taxon>Burkholderiales</taxon>
        <taxon>Burkholderiaceae</taxon>
        <taxon>Paraburkholderia</taxon>
    </lineage>
</organism>
<accession>A0A1X7M1G5</accession>
<dbReference type="FunFam" id="3.40.50.300:FF:000042">
    <property type="entry name" value="Maltose/maltodextrin ABC transporter, ATP-binding protein"/>
    <property type="match status" value="1"/>
</dbReference>
<dbReference type="PANTHER" id="PTHR43875:SF3">
    <property type="entry name" value="MALTOSE_MALTODEXTRIN IMPORT ATP-BINDING PROTEIN MALK"/>
    <property type="match status" value="1"/>
</dbReference>
<dbReference type="InterPro" id="IPR012340">
    <property type="entry name" value="NA-bd_OB-fold"/>
</dbReference>
<evidence type="ECO:0000256" key="2">
    <source>
        <dbReference type="ARBA" id="ARBA00022475"/>
    </source>
</evidence>
<dbReference type="Pfam" id="PF00005">
    <property type="entry name" value="ABC_tran"/>
    <property type="match status" value="1"/>
</dbReference>
<evidence type="ECO:0000256" key="3">
    <source>
        <dbReference type="ARBA" id="ARBA00022519"/>
    </source>
</evidence>
<dbReference type="GO" id="GO:0005524">
    <property type="term" value="F:ATP binding"/>
    <property type="evidence" value="ECO:0007669"/>
    <property type="project" value="UniProtKB-KW"/>
</dbReference>
<keyword evidence="5 8" id="KW-0067">ATP-binding</keyword>
<evidence type="ECO:0000313" key="9">
    <source>
        <dbReference type="Proteomes" id="UP000193228"/>
    </source>
</evidence>
<dbReference type="GO" id="GO:0015423">
    <property type="term" value="F:ABC-type maltose transporter activity"/>
    <property type="evidence" value="ECO:0007669"/>
    <property type="project" value="TreeGrafter"/>
</dbReference>
<evidence type="ECO:0000313" key="8">
    <source>
        <dbReference type="EMBL" id="SMG59931.1"/>
    </source>
</evidence>
<gene>
    <name evidence="8" type="ORF">SAMN06265784_114136</name>
</gene>
<dbReference type="InterPro" id="IPR017871">
    <property type="entry name" value="ABC_transporter-like_CS"/>
</dbReference>
<dbReference type="STRING" id="1515439.SAMN06265784_114136"/>
<evidence type="ECO:0000256" key="4">
    <source>
        <dbReference type="ARBA" id="ARBA00022741"/>
    </source>
</evidence>
<evidence type="ECO:0000256" key="1">
    <source>
        <dbReference type="ARBA" id="ARBA00022448"/>
    </source>
</evidence>
<dbReference type="PANTHER" id="PTHR43875">
    <property type="entry name" value="MALTODEXTRIN IMPORT ATP-BINDING PROTEIN MSMX"/>
    <property type="match status" value="1"/>
</dbReference>
<keyword evidence="4" id="KW-0547">Nucleotide-binding</keyword>
<dbReference type="NCBIfam" id="NF008653">
    <property type="entry name" value="PRK11650.1"/>
    <property type="match status" value="1"/>
</dbReference>
<dbReference type="InterPro" id="IPR047641">
    <property type="entry name" value="ABC_transpr_MalK/UgpC-like"/>
</dbReference>
<dbReference type="GO" id="GO:0055052">
    <property type="term" value="C:ATP-binding cassette (ABC) transporter complex, substrate-binding subunit-containing"/>
    <property type="evidence" value="ECO:0007669"/>
    <property type="project" value="TreeGrafter"/>
</dbReference>
<sequence>MATIRLTEVHKAYGDHPPVIRSVNLEIAQHEFCVFLGPSGCGKSTLLRMIAGLEDLTAGELHIGGRLVNDVPAAERGVAMVFQSYALFPHMTVFDNMAFGLKLAKQPKDVIERKVREAARILQLESLLERHPKALSGGQRQRVAIGRAIVREPGVFLFDEPLSNLDAALRGQTRVEIARLHQRFANASVVYVTHDQVEAMTLADRIVLLHAGADADRFGSIAQTGAPLELYHHPKSRFVAGFIGSPRMNFIDVTVESIEPGRVTVALAADGAAHGEKLVAHVDGERLQRGQRVTLGVRPEHLRLDGDEQSIQCATVLSERLGEHSYIHADYAGGTLIAKAPGDTPLGAGERIRVHVPSAACHLFDDQGLALRRCAFEAERATA</sequence>
<dbReference type="Gene3D" id="2.40.50.140">
    <property type="entry name" value="Nucleic acid-binding proteins"/>
    <property type="match status" value="1"/>
</dbReference>
<dbReference type="AlphaFoldDB" id="A0A1X7M1G5"/>
<dbReference type="CDD" id="cd03301">
    <property type="entry name" value="ABC_MalK_N"/>
    <property type="match status" value="1"/>
</dbReference>
<feature type="domain" description="ABC transporter" evidence="7">
    <location>
        <begin position="4"/>
        <end position="243"/>
    </location>
</feature>